<feature type="domain" description="Orn/DAP/Arg decarboxylase 2 C-terminal" evidence="15">
    <location>
        <begin position="34"/>
        <end position="388"/>
    </location>
</feature>
<dbReference type="SUPFAM" id="SSF50621">
    <property type="entry name" value="Alanine racemase C-terminal domain-like"/>
    <property type="match status" value="1"/>
</dbReference>
<keyword evidence="4 12" id="KW-0663">Pyridoxal phosphate</keyword>
<sequence length="446" mass="48965">MGLYGTSRINQRGHLEIGGVDTVALAEKYGTPLFVYDVQDICDRASQFKQAFAVHGMKYQVAYASKAFSCIAMVQLVDELGLSLDVVSSGELYTALKAGFPVERIHFHGNNKSPEEIEMAVKAGIGCIVVDNFTELTWLMAMTKSLNKEMDVLIRITPGVEAHTHEYISTGQEDSKFGFDIQSGQAAKAIEMIEANEFIHLKGVHSHIGSQIFETDGFTSAVEEIYKQLALWKKTLHFQPAVLNLGGGFGIRYTDSDRPLPLANYVDSIVKAVKHHAGKSGMDIPEIWIEPGRALVGEAGTTLYSIGSRKDIPGVRTYLSVDGGMTDNIRPALYQAKYEAAVANKMNESADEKVSIAGKCCESGDMLIWDISLPKVESGDILAVFSTGAYGYSMANNYNRILRPAVVFVENGEDHCVIKRESLEDLVRNELSFRAEAEVKRIAKSV</sequence>
<dbReference type="PRINTS" id="PR01181">
    <property type="entry name" value="DAPDCRBXLASE"/>
</dbReference>
<proteinExistence type="inferred from homology"/>
<evidence type="ECO:0000256" key="14">
    <source>
        <dbReference type="RuleBase" id="RU003738"/>
    </source>
</evidence>
<keyword evidence="2 12" id="KW-0028">Amino-acid biosynthesis</keyword>
<keyword evidence="6 12" id="KW-0456">Lyase</keyword>
<comment type="cofactor">
    <cofactor evidence="1 12 13 14">
        <name>pyridoxal 5'-phosphate</name>
        <dbReference type="ChEBI" id="CHEBI:597326"/>
    </cofactor>
</comment>
<dbReference type="FunFam" id="3.20.20.10:FF:000003">
    <property type="entry name" value="Diaminopimelate decarboxylase"/>
    <property type="match status" value="1"/>
</dbReference>
<dbReference type="Gene3D" id="3.20.20.10">
    <property type="entry name" value="Alanine racemase"/>
    <property type="match status" value="1"/>
</dbReference>
<evidence type="ECO:0000259" key="15">
    <source>
        <dbReference type="Pfam" id="PF00278"/>
    </source>
</evidence>
<feature type="modified residue" description="N6-(pyridoxal phosphate)lysine" evidence="12 13">
    <location>
        <position position="66"/>
    </location>
</feature>
<dbReference type="FunFam" id="2.40.37.10:FF:000003">
    <property type="entry name" value="Diaminopimelate decarboxylase"/>
    <property type="match status" value="1"/>
</dbReference>
<reference evidence="18" key="1">
    <citation type="submission" date="2016-10" db="EMBL/GenBank/DDBJ databases">
        <authorList>
            <person name="Varghese N."/>
            <person name="Submissions S."/>
        </authorList>
    </citation>
    <scope>NUCLEOTIDE SEQUENCE [LARGE SCALE GENOMIC DNA]</scope>
    <source>
        <strain evidence="18">SP</strain>
    </source>
</reference>
<dbReference type="Pfam" id="PF02784">
    <property type="entry name" value="Orn_Arg_deC_N"/>
    <property type="match status" value="1"/>
</dbReference>
<feature type="active site" description="Proton donor" evidence="13">
    <location>
        <position position="361"/>
    </location>
</feature>
<feature type="binding site" evidence="12">
    <location>
        <position position="330"/>
    </location>
    <ligand>
        <name>substrate</name>
    </ligand>
</feature>
<evidence type="ECO:0000256" key="8">
    <source>
        <dbReference type="ARBA" id="ARBA00060643"/>
    </source>
</evidence>
<comment type="catalytic activity">
    <reaction evidence="7 12 14">
        <text>meso-2,6-diaminopimelate + H(+) = L-lysine + CO2</text>
        <dbReference type="Rhea" id="RHEA:15101"/>
        <dbReference type="ChEBI" id="CHEBI:15378"/>
        <dbReference type="ChEBI" id="CHEBI:16526"/>
        <dbReference type="ChEBI" id="CHEBI:32551"/>
        <dbReference type="ChEBI" id="CHEBI:57791"/>
        <dbReference type="EC" id="4.1.1.20"/>
    </reaction>
</comment>
<dbReference type="InterPro" id="IPR002986">
    <property type="entry name" value="DAP_deCOOHase_LysA"/>
</dbReference>
<evidence type="ECO:0000256" key="12">
    <source>
        <dbReference type="HAMAP-Rule" id="MF_02120"/>
    </source>
</evidence>
<feature type="binding site" evidence="12">
    <location>
        <position position="334"/>
    </location>
    <ligand>
        <name>substrate</name>
    </ligand>
</feature>
<dbReference type="Pfam" id="PF00278">
    <property type="entry name" value="Orn_DAP_Arg_deC"/>
    <property type="match status" value="1"/>
</dbReference>
<protein>
    <recommendedName>
        <fullName evidence="11 12">Diaminopimelate decarboxylase</fullName>
        <shortName evidence="12">DAP decarboxylase</shortName>
        <shortName evidence="12">DAPDC</shortName>
        <ecNumber evidence="10 12">4.1.1.20</ecNumber>
    </recommendedName>
</protein>
<feature type="binding site" evidence="12">
    <location>
        <begin position="290"/>
        <end position="293"/>
    </location>
    <ligand>
        <name>pyridoxal 5'-phosphate</name>
        <dbReference type="ChEBI" id="CHEBI:597326"/>
    </ligand>
</feature>
<dbReference type="InterPro" id="IPR022653">
    <property type="entry name" value="De-COase2_pyr-phos_BS"/>
</dbReference>
<feature type="binding site" evidence="12">
    <location>
        <position position="390"/>
    </location>
    <ligand>
        <name>pyridoxal 5'-phosphate</name>
        <dbReference type="ChEBI" id="CHEBI:597326"/>
    </ligand>
</feature>
<dbReference type="PANTHER" id="PTHR43727:SF2">
    <property type="entry name" value="GROUP IV DECARBOXYLASE"/>
    <property type="match status" value="1"/>
</dbReference>
<name>A0A1H3L7Y2_9BACI</name>
<dbReference type="AlphaFoldDB" id="A0A1H3L7Y2"/>
<evidence type="ECO:0000256" key="3">
    <source>
        <dbReference type="ARBA" id="ARBA00022793"/>
    </source>
</evidence>
<dbReference type="GO" id="GO:0030170">
    <property type="term" value="F:pyridoxal phosphate binding"/>
    <property type="evidence" value="ECO:0007669"/>
    <property type="project" value="UniProtKB-UniRule"/>
</dbReference>
<dbReference type="PROSITE" id="PS00878">
    <property type="entry name" value="ODR_DC_2_1"/>
    <property type="match status" value="1"/>
</dbReference>
<evidence type="ECO:0000256" key="10">
    <source>
        <dbReference type="ARBA" id="ARBA00066427"/>
    </source>
</evidence>
<feature type="domain" description="Orn/DAP/Arg decarboxylase 2 N-terminal" evidence="16">
    <location>
        <begin position="39"/>
        <end position="296"/>
    </location>
</feature>
<evidence type="ECO:0000256" key="4">
    <source>
        <dbReference type="ARBA" id="ARBA00022898"/>
    </source>
</evidence>
<evidence type="ECO:0000256" key="6">
    <source>
        <dbReference type="ARBA" id="ARBA00023239"/>
    </source>
</evidence>
<gene>
    <name evidence="12" type="primary">lysA</name>
    <name evidence="17" type="ORF">SAMN05421736_102379</name>
</gene>
<dbReference type="Proteomes" id="UP000198935">
    <property type="component" value="Unassembled WGS sequence"/>
</dbReference>
<feature type="binding site" evidence="12">
    <location>
        <position position="362"/>
    </location>
    <ligand>
        <name>substrate</name>
    </ligand>
</feature>
<dbReference type="OrthoDB" id="9802241at2"/>
<keyword evidence="5 12" id="KW-0457">Lysine biosynthesis</keyword>
<evidence type="ECO:0000256" key="5">
    <source>
        <dbReference type="ARBA" id="ARBA00023154"/>
    </source>
</evidence>
<dbReference type="HAMAP" id="MF_02120">
    <property type="entry name" value="LysA"/>
    <property type="match status" value="1"/>
</dbReference>
<dbReference type="Gene3D" id="2.40.37.10">
    <property type="entry name" value="Lyase, Ornithine Decarboxylase, Chain A, domain 1"/>
    <property type="match status" value="1"/>
</dbReference>
<feature type="binding site" evidence="12">
    <location>
        <position position="248"/>
    </location>
    <ligand>
        <name>pyridoxal 5'-phosphate</name>
        <dbReference type="ChEBI" id="CHEBI:597326"/>
    </ligand>
</feature>
<dbReference type="InterPro" id="IPR022644">
    <property type="entry name" value="De-COase2_N"/>
</dbReference>
<organism evidence="17 18">
    <name type="scientific">Evansella caseinilytica</name>
    <dbReference type="NCBI Taxonomy" id="1503961"/>
    <lineage>
        <taxon>Bacteria</taxon>
        <taxon>Bacillati</taxon>
        <taxon>Bacillota</taxon>
        <taxon>Bacilli</taxon>
        <taxon>Bacillales</taxon>
        <taxon>Bacillaceae</taxon>
        <taxon>Evansella</taxon>
    </lineage>
</organism>
<comment type="pathway">
    <text evidence="8 12 14">Amino-acid biosynthesis; L-lysine biosynthesis via DAP pathway; L-lysine from DL-2,6-diaminopimelate: step 1/1.</text>
</comment>
<dbReference type="InterPro" id="IPR022643">
    <property type="entry name" value="De-COase2_C"/>
</dbReference>
<dbReference type="UniPathway" id="UPA00034">
    <property type="reaction ID" value="UER00027"/>
</dbReference>
<evidence type="ECO:0000256" key="7">
    <source>
        <dbReference type="ARBA" id="ARBA00050464"/>
    </source>
</evidence>
<dbReference type="EC" id="4.1.1.20" evidence="10 12"/>
<dbReference type="InterPro" id="IPR029066">
    <property type="entry name" value="PLP-binding_barrel"/>
</dbReference>
<comment type="subunit">
    <text evidence="12">Homodimer.</text>
</comment>
<evidence type="ECO:0000256" key="13">
    <source>
        <dbReference type="PIRSR" id="PIRSR600183-50"/>
    </source>
</evidence>
<dbReference type="GO" id="GO:0008836">
    <property type="term" value="F:diaminopimelate decarboxylase activity"/>
    <property type="evidence" value="ECO:0007669"/>
    <property type="project" value="UniProtKB-UniRule"/>
</dbReference>
<dbReference type="PRINTS" id="PR01179">
    <property type="entry name" value="ODADCRBXLASE"/>
</dbReference>
<evidence type="ECO:0000256" key="1">
    <source>
        <dbReference type="ARBA" id="ARBA00001933"/>
    </source>
</evidence>
<dbReference type="GO" id="GO:0009089">
    <property type="term" value="P:lysine biosynthetic process via diaminopimelate"/>
    <property type="evidence" value="ECO:0007669"/>
    <property type="project" value="UniProtKB-UniRule"/>
</dbReference>
<keyword evidence="18" id="KW-1185">Reference proteome</keyword>
<evidence type="ECO:0000313" key="17">
    <source>
        <dbReference type="EMBL" id="SDY60058.1"/>
    </source>
</evidence>
<feature type="binding site" evidence="12">
    <location>
        <position position="293"/>
    </location>
    <ligand>
        <name>substrate</name>
    </ligand>
</feature>
<accession>A0A1H3L7Y2</accession>
<evidence type="ECO:0000256" key="9">
    <source>
        <dbReference type="ARBA" id="ARBA00060983"/>
    </source>
</evidence>
<evidence type="ECO:0000256" key="2">
    <source>
        <dbReference type="ARBA" id="ARBA00022605"/>
    </source>
</evidence>
<dbReference type="CDD" id="cd06828">
    <property type="entry name" value="PLPDE_III_DapDC"/>
    <property type="match status" value="1"/>
</dbReference>
<dbReference type="NCBIfam" id="TIGR01048">
    <property type="entry name" value="lysA"/>
    <property type="match status" value="1"/>
</dbReference>
<dbReference type="InterPro" id="IPR009006">
    <property type="entry name" value="Ala_racemase/Decarboxylase_C"/>
</dbReference>
<comment type="function">
    <text evidence="12">Specifically catalyzes the decarboxylation of meso-diaminopimelate (meso-DAP) to L-lysine.</text>
</comment>
<dbReference type="InterPro" id="IPR000183">
    <property type="entry name" value="Orn/DAP/Arg_de-COase"/>
</dbReference>
<dbReference type="SUPFAM" id="SSF51419">
    <property type="entry name" value="PLP-binding barrel"/>
    <property type="match status" value="1"/>
</dbReference>
<feature type="binding site" evidence="12">
    <location>
        <position position="390"/>
    </location>
    <ligand>
        <name>substrate</name>
    </ligand>
</feature>
<dbReference type="STRING" id="1503961.SAMN05421736_102379"/>
<dbReference type="EMBL" id="FNPI01000002">
    <property type="protein sequence ID" value="SDY60058.1"/>
    <property type="molecule type" value="Genomic_DNA"/>
</dbReference>
<evidence type="ECO:0000313" key="18">
    <source>
        <dbReference type="Proteomes" id="UP000198935"/>
    </source>
</evidence>
<keyword evidence="3 12" id="KW-0210">Decarboxylase</keyword>
<comment type="similarity">
    <text evidence="9 12">Belongs to the Orn/Lys/Arg decarboxylase class-II family. LysA subfamily.</text>
</comment>
<evidence type="ECO:0000259" key="16">
    <source>
        <dbReference type="Pfam" id="PF02784"/>
    </source>
</evidence>
<dbReference type="PANTHER" id="PTHR43727">
    <property type="entry name" value="DIAMINOPIMELATE DECARBOXYLASE"/>
    <property type="match status" value="1"/>
</dbReference>
<evidence type="ECO:0000256" key="11">
    <source>
        <dbReference type="ARBA" id="ARBA00074972"/>
    </source>
</evidence>